<feature type="transmembrane region" description="Helical" evidence="1">
    <location>
        <begin position="85"/>
        <end position="102"/>
    </location>
</feature>
<protein>
    <submittedName>
        <fullName evidence="2">Uncharacterized protein</fullName>
    </submittedName>
</protein>
<accession>A0A448UZN0</accession>
<evidence type="ECO:0000313" key="3">
    <source>
        <dbReference type="Proteomes" id="UP000269544"/>
    </source>
</evidence>
<feature type="transmembrane region" description="Helical" evidence="1">
    <location>
        <begin position="154"/>
        <end position="172"/>
    </location>
</feature>
<feature type="transmembrane region" description="Helical" evidence="1">
    <location>
        <begin position="60"/>
        <end position="79"/>
    </location>
</feature>
<keyword evidence="1" id="KW-1133">Transmembrane helix</keyword>
<dbReference type="Proteomes" id="UP000269544">
    <property type="component" value="Chromosome"/>
</dbReference>
<feature type="transmembrane region" description="Helical" evidence="1">
    <location>
        <begin position="31"/>
        <end position="48"/>
    </location>
</feature>
<evidence type="ECO:0000313" key="2">
    <source>
        <dbReference type="EMBL" id="VEJ34368.1"/>
    </source>
</evidence>
<sequence length="185" mass="20403">MKRNNRDLLFFALSLALWWGLWYMGLVPKTYVVGLAVLLIAYFSTEWIRESAPVLKGIALFMIALLYPYAAVAVTEISATGPLEGLITLLFALHFLLQWIAFRDSFSALFQQGAPRLFAALLLSIAFGLVWATTDLALPDGALIRALPARIHAAYPRALIVAGIHLACFLFLPDVAVKKHGIFGK</sequence>
<name>A0A448UZN0_9FIRM</name>
<dbReference type="KEGG" id="piv:NCTC13079_00116"/>
<dbReference type="EMBL" id="LR134523">
    <property type="protein sequence ID" value="VEJ34368.1"/>
    <property type="molecule type" value="Genomic_DNA"/>
</dbReference>
<reference evidence="2 3" key="1">
    <citation type="submission" date="2018-12" db="EMBL/GenBank/DDBJ databases">
        <authorList>
            <consortium name="Pathogen Informatics"/>
        </authorList>
    </citation>
    <scope>NUCLEOTIDE SEQUENCE [LARGE SCALE GENOMIC DNA]</scope>
    <source>
        <strain evidence="2 3">NCTC13079</strain>
    </source>
</reference>
<gene>
    <name evidence="2" type="ORF">NCTC13079_00116</name>
</gene>
<dbReference type="AlphaFoldDB" id="A0A448UZN0"/>
<evidence type="ECO:0000256" key="1">
    <source>
        <dbReference type="SAM" id="Phobius"/>
    </source>
</evidence>
<keyword evidence="1" id="KW-0812">Transmembrane</keyword>
<organism evidence="2 3">
    <name type="scientific">Aedoeadaptatus ivorii</name>
    <dbReference type="NCBI Taxonomy" id="54006"/>
    <lineage>
        <taxon>Bacteria</taxon>
        <taxon>Bacillati</taxon>
        <taxon>Bacillota</taxon>
        <taxon>Tissierellia</taxon>
        <taxon>Tissierellales</taxon>
        <taxon>Peptoniphilaceae</taxon>
        <taxon>Aedoeadaptatus</taxon>
    </lineage>
</organism>
<dbReference type="RefSeq" id="WP_126464601.1">
    <property type="nucleotide sequence ID" value="NZ_LR134523.1"/>
</dbReference>
<proteinExistence type="predicted"/>
<feature type="transmembrane region" description="Helical" evidence="1">
    <location>
        <begin position="114"/>
        <end position="134"/>
    </location>
</feature>
<keyword evidence="3" id="KW-1185">Reference proteome</keyword>
<keyword evidence="1" id="KW-0472">Membrane</keyword>